<dbReference type="OrthoDB" id="677125at2"/>
<dbReference type="RefSeq" id="WP_089713275.1">
    <property type="nucleotide sequence ID" value="NZ_FMAR01000010.1"/>
</dbReference>
<gene>
    <name evidence="2" type="ORF">GA0116948_11012</name>
</gene>
<protein>
    <submittedName>
        <fullName evidence="2">Uncharacterized protein</fullName>
    </submittedName>
</protein>
<keyword evidence="1" id="KW-0812">Transmembrane</keyword>
<keyword evidence="3" id="KW-1185">Reference proteome</keyword>
<sequence length="79" mass="9066">MELDIFSKIPAVKARLIKFAKDLWQKDKIIVVVVGLFTVILLLSNYYGYRICNCATTEKWQPGSGPRNGNHGVNHFYHK</sequence>
<dbReference type="Proteomes" id="UP000242818">
    <property type="component" value="Unassembled WGS sequence"/>
</dbReference>
<evidence type="ECO:0000256" key="1">
    <source>
        <dbReference type="SAM" id="Phobius"/>
    </source>
</evidence>
<dbReference type="AlphaFoldDB" id="A0A1C4EUF3"/>
<dbReference type="STRING" id="1335309.GA0116948_11012"/>
<feature type="transmembrane region" description="Helical" evidence="1">
    <location>
        <begin position="29"/>
        <end position="49"/>
    </location>
</feature>
<evidence type="ECO:0000313" key="3">
    <source>
        <dbReference type="Proteomes" id="UP000242818"/>
    </source>
</evidence>
<dbReference type="EMBL" id="FMAR01000010">
    <property type="protein sequence ID" value="SCC47267.1"/>
    <property type="molecule type" value="Genomic_DNA"/>
</dbReference>
<keyword evidence="1" id="KW-1133">Transmembrane helix</keyword>
<reference evidence="2 3" key="1">
    <citation type="submission" date="2016-08" db="EMBL/GenBank/DDBJ databases">
        <authorList>
            <person name="Seilhamer J.J."/>
        </authorList>
    </citation>
    <scope>NUCLEOTIDE SEQUENCE [LARGE SCALE GENOMIC DNA]</scope>
    <source>
        <strain evidence="2 3">A37T2</strain>
    </source>
</reference>
<proteinExistence type="predicted"/>
<organism evidence="2 3">
    <name type="scientific">Chitinophaga costaii</name>
    <dbReference type="NCBI Taxonomy" id="1335309"/>
    <lineage>
        <taxon>Bacteria</taxon>
        <taxon>Pseudomonadati</taxon>
        <taxon>Bacteroidota</taxon>
        <taxon>Chitinophagia</taxon>
        <taxon>Chitinophagales</taxon>
        <taxon>Chitinophagaceae</taxon>
        <taxon>Chitinophaga</taxon>
    </lineage>
</organism>
<name>A0A1C4EUF3_9BACT</name>
<evidence type="ECO:0000313" key="2">
    <source>
        <dbReference type="EMBL" id="SCC47267.1"/>
    </source>
</evidence>
<accession>A0A1C4EUF3</accession>
<keyword evidence="1" id="KW-0472">Membrane</keyword>